<reference evidence="1 2" key="1">
    <citation type="submission" date="2024-02" db="EMBL/GenBank/DDBJ databases">
        <title>Roseibium algae sp. nov., isolated from marine alga (Grateloupia sp.), showing potential in myo-inositol conversion.</title>
        <authorList>
            <person name="Wang Y."/>
        </authorList>
    </citation>
    <scope>NUCLEOTIDE SEQUENCE [LARGE SCALE GENOMIC DNA]</scope>
    <source>
        <strain evidence="1 2">H3510</strain>
    </source>
</reference>
<name>A0ABU8TQP1_9HYPH</name>
<dbReference type="EMBL" id="JBAKIA010000019">
    <property type="protein sequence ID" value="MEJ8476482.1"/>
    <property type="molecule type" value="Genomic_DNA"/>
</dbReference>
<dbReference type="Proteomes" id="UP001385499">
    <property type="component" value="Unassembled WGS sequence"/>
</dbReference>
<evidence type="ECO:0000313" key="2">
    <source>
        <dbReference type="Proteomes" id="UP001385499"/>
    </source>
</evidence>
<organism evidence="1 2">
    <name type="scientific">Roseibium algae</name>
    <dbReference type="NCBI Taxonomy" id="3123038"/>
    <lineage>
        <taxon>Bacteria</taxon>
        <taxon>Pseudomonadati</taxon>
        <taxon>Pseudomonadota</taxon>
        <taxon>Alphaproteobacteria</taxon>
        <taxon>Hyphomicrobiales</taxon>
        <taxon>Stappiaceae</taxon>
        <taxon>Roseibium</taxon>
    </lineage>
</organism>
<evidence type="ECO:0008006" key="3">
    <source>
        <dbReference type="Google" id="ProtNLM"/>
    </source>
</evidence>
<dbReference type="RefSeq" id="WP_340277053.1">
    <property type="nucleotide sequence ID" value="NZ_JBAKIA010000019.1"/>
</dbReference>
<protein>
    <recommendedName>
        <fullName evidence="3">Hydrolase of the HAD superfamily</fullName>
    </recommendedName>
</protein>
<evidence type="ECO:0000313" key="1">
    <source>
        <dbReference type="EMBL" id="MEJ8476482.1"/>
    </source>
</evidence>
<comment type="caution">
    <text evidence="1">The sequence shown here is derived from an EMBL/GenBank/DDBJ whole genome shotgun (WGS) entry which is preliminary data.</text>
</comment>
<proteinExistence type="predicted"/>
<sequence length="223" mass="24540">MPEPQSATRLVLDQINALPHSNRALVICDVDEVILHLVSHLESYLKANDLVFLKHTYKFTGNIGHKEELTPLPGEEVRRHLIRFFDEESHRQQMVDGADTGLARIAETHEVILLTNLPGAHNKPIREKLLARMNIPYPVLTNSGPKGGAVAALSKGRPNPVIFIDDSPANHASVNASLPSASLVQFIADDRFRGSMEPAPHIDLLTGNWSETADFIAASIKDI</sequence>
<keyword evidence="2" id="KW-1185">Reference proteome</keyword>
<gene>
    <name evidence="1" type="ORF">V6575_20515</name>
</gene>
<accession>A0ABU8TQP1</accession>